<proteinExistence type="predicted"/>
<organism evidence="1">
    <name type="scientific">freshwater metagenome</name>
    <dbReference type="NCBI Taxonomy" id="449393"/>
    <lineage>
        <taxon>unclassified sequences</taxon>
        <taxon>metagenomes</taxon>
        <taxon>ecological metagenomes</taxon>
    </lineage>
</organism>
<sequence>MEVLEQGVAQQDVVGGFAHDRGDEIKTGFSPSAPTALTRDKFIVRAGCCRVGDRAHDDGLQEADLAYRMYELGEGILVEHDARLTRVGADIIKVELGVAHPGDDLELVGGHVLRCACGRCCTLAASTHCGGGGGRRLLTRGCRNQGT</sequence>
<name>A0A6J7KUQ0_9ZZZZ</name>
<reference evidence="1" key="1">
    <citation type="submission" date="2020-05" db="EMBL/GenBank/DDBJ databases">
        <authorList>
            <person name="Chiriac C."/>
            <person name="Salcher M."/>
            <person name="Ghai R."/>
            <person name="Kavagutti S V."/>
        </authorList>
    </citation>
    <scope>NUCLEOTIDE SEQUENCE</scope>
</reference>
<accession>A0A6J7KUQ0</accession>
<dbReference type="AlphaFoldDB" id="A0A6J7KUQ0"/>
<gene>
    <name evidence="1" type="ORF">UFOPK3752_02098</name>
</gene>
<dbReference type="EMBL" id="CAFBND010000129">
    <property type="protein sequence ID" value="CAB4958109.1"/>
    <property type="molecule type" value="Genomic_DNA"/>
</dbReference>
<evidence type="ECO:0000313" key="1">
    <source>
        <dbReference type="EMBL" id="CAB4958109.1"/>
    </source>
</evidence>
<protein>
    <submittedName>
        <fullName evidence="1">Unannotated protein</fullName>
    </submittedName>
</protein>